<feature type="domain" description="DUF1206" evidence="2">
    <location>
        <begin position="13"/>
        <end position="79"/>
    </location>
</feature>
<evidence type="ECO:0000313" key="8">
    <source>
        <dbReference type="Proteomes" id="UP000464086"/>
    </source>
</evidence>
<dbReference type="Proteomes" id="UP000219422">
    <property type="component" value="Chromosome"/>
</dbReference>
<evidence type="ECO:0000313" key="3">
    <source>
        <dbReference type="EMBL" id="ATI80875.1"/>
    </source>
</evidence>
<keyword evidence="1" id="KW-0472">Membrane</keyword>
<feature type="domain" description="DUF1206" evidence="2">
    <location>
        <begin position="190"/>
        <end position="259"/>
    </location>
</feature>
<dbReference type="Proteomes" id="UP000037029">
    <property type="component" value="Chromosome"/>
</dbReference>
<reference evidence="4 6" key="1">
    <citation type="submission" date="2017-04" db="EMBL/GenBank/DDBJ databases">
        <title>Characterization, genome and methylation analysis of a phthalic acid esters degrading strain Sphingobium yanoikuyae SHJ.</title>
        <authorList>
            <person name="Feng L."/>
        </authorList>
    </citation>
    <scope>NUCLEOTIDE SEQUENCE [LARGE SCALE GENOMIC DNA]</scope>
    <source>
        <strain evidence="4 6">SHJ</strain>
    </source>
</reference>
<reference evidence="5 8" key="3">
    <citation type="submission" date="2019-12" db="EMBL/GenBank/DDBJ databases">
        <title>Functional and genomic insights into the Sphingobium yanoikuyae YC-JY1, a bacterium efficiently degrading bisphenol A.</title>
        <authorList>
            <person name="Jia Y."/>
            <person name="Li X."/>
            <person name="Wang J."/>
            <person name="Eltoukhy A."/>
            <person name="Lamraoui I."/>
            <person name="Yan Y."/>
        </authorList>
    </citation>
    <scope>NUCLEOTIDE SEQUENCE [LARGE SCALE GENOMIC DNA]</scope>
    <source>
        <strain evidence="5 8">YC-JY1</strain>
    </source>
</reference>
<accession>A0A0J9FIK7</accession>
<evidence type="ECO:0000259" key="2">
    <source>
        <dbReference type="Pfam" id="PF06724"/>
    </source>
</evidence>
<evidence type="ECO:0000313" key="4">
    <source>
        <dbReference type="EMBL" id="ATP20283.1"/>
    </source>
</evidence>
<dbReference type="Proteomes" id="UP000464086">
    <property type="component" value="Chromosome"/>
</dbReference>
<protein>
    <submittedName>
        <fullName evidence="3">DUF1206 domain-containing protein</fullName>
    </submittedName>
</protein>
<dbReference type="GeneID" id="57777827"/>
<dbReference type="EMBL" id="CP023741">
    <property type="protein sequence ID" value="ATI80875.1"/>
    <property type="molecule type" value="Genomic_DNA"/>
</dbReference>
<dbReference type="EMBL" id="CP020925">
    <property type="protein sequence ID" value="ATP20283.1"/>
    <property type="molecule type" value="Genomic_DNA"/>
</dbReference>
<organism evidence="4 6">
    <name type="scientific">Sphingobium yanoikuyae</name>
    <name type="common">Sphingomonas yanoikuyae</name>
    <dbReference type="NCBI Taxonomy" id="13690"/>
    <lineage>
        <taxon>Bacteria</taxon>
        <taxon>Pseudomonadati</taxon>
        <taxon>Pseudomonadota</taxon>
        <taxon>Alphaproteobacteria</taxon>
        <taxon>Sphingomonadales</taxon>
        <taxon>Sphingomonadaceae</taxon>
        <taxon>Sphingobium</taxon>
    </lineage>
</organism>
<name>A0A0J9FIK7_SPHYA</name>
<sequence length="270" mass="29131">MRYSDRMTLFARLGFAARGLVYIIIGWLALDVALHGGETTDNQGALGTLADAPLGHVLLSFCAVGFAGYAVWRLTEAVIDPERRGRTVKGQFERLGYGLSGVSHIMLATAAGKMALAQASREHGSPGDESAQGWSAWLLEQPGGVFMLILLGVLLLIVAIAQALKAYKARFDDLSGDVPAPDYVRWIGRIGYAARALVFSLIGWFIISAALNHDPDRAGGLGEALRQLRAQDEGTLILSVVACGLGLFGLFSLIEARYRRMKVVTPQFLR</sequence>
<feature type="transmembrane region" description="Helical" evidence="1">
    <location>
        <begin position="192"/>
        <end position="211"/>
    </location>
</feature>
<proteinExistence type="predicted"/>
<reference evidence="3 7" key="2">
    <citation type="submission" date="2017-10" db="EMBL/GenBank/DDBJ databases">
        <title>Sphingobium yanoikuyae S72.</title>
        <authorList>
            <person name="Sanchez E."/>
            <person name="Bustos P."/>
            <person name="Mendoza P."/>
            <person name="Guo X."/>
            <person name="Mendoza A."/>
        </authorList>
    </citation>
    <scope>NUCLEOTIDE SEQUENCE [LARGE SCALE GENOMIC DNA]</scope>
    <source>
        <strain evidence="3 7">S72</strain>
    </source>
</reference>
<keyword evidence="1" id="KW-1133">Transmembrane helix</keyword>
<dbReference type="KEGG" id="sya:A6768_13400"/>
<feature type="transmembrane region" description="Helical" evidence="1">
    <location>
        <begin position="54"/>
        <end position="74"/>
    </location>
</feature>
<feature type="transmembrane region" description="Helical" evidence="1">
    <location>
        <begin position="144"/>
        <end position="164"/>
    </location>
</feature>
<feature type="transmembrane region" description="Helical" evidence="1">
    <location>
        <begin position="12"/>
        <end position="34"/>
    </location>
</feature>
<evidence type="ECO:0000256" key="1">
    <source>
        <dbReference type="SAM" id="Phobius"/>
    </source>
</evidence>
<feature type="domain" description="DUF1206" evidence="2">
    <location>
        <begin position="95"/>
        <end position="168"/>
    </location>
</feature>
<keyword evidence="1" id="KW-0812">Transmembrane</keyword>
<evidence type="ECO:0000313" key="7">
    <source>
        <dbReference type="Proteomes" id="UP000219422"/>
    </source>
</evidence>
<gene>
    <name evidence="3" type="ORF">A6768_13400</name>
    <name evidence="4" type="ORF">BV87_19075</name>
    <name evidence="5" type="ORF">GS397_12145</name>
</gene>
<evidence type="ECO:0000313" key="5">
    <source>
        <dbReference type="EMBL" id="QHD67716.1"/>
    </source>
</evidence>
<feature type="transmembrane region" description="Helical" evidence="1">
    <location>
        <begin position="236"/>
        <end position="254"/>
    </location>
</feature>
<dbReference type="InterPro" id="IPR009597">
    <property type="entry name" value="DUF1206"/>
</dbReference>
<feature type="transmembrane region" description="Helical" evidence="1">
    <location>
        <begin position="95"/>
        <end position="116"/>
    </location>
</feature>
<dbReference type="RefSeq" id="WP_072895696.1">
    <property type="nucleotide sequence ID" value="NZ_CP020925.1"/>
</dbReference>
<dbReference type="EMBL" id="CP047218">
    <property type="protein sequence ID" value="QHD67716.1"/>
    <property type="molecule type" value="Genomic_DNA"/>
</dbReference>
<dbReference type="AlphaFoldDB" id="A0A0J9FIK7"/>
<dbReference type="Pfam" id="PF06724">
    <property type="entry name" value="DUF1206"/>
    <property type="match status" value="3"/>
</dbReference>
<evidence type="ECO:0000313" key="6">
    <source>
        <dbReference type="Proteomes" id="UP000037029"/>
    </source>
</evidence>